<organism evidence="1 2">
    <name type="scientific">Rotaria magnacalcarata</name>
    <dbReference type="NCBI Taxonomy" id="392030"/>
    <lineage>
        <taxon>Eukaryota</taxon>
        <taxon>Metazoa</taxon>
        <taxon>Spiralia</taxon>
        <taxon>Gnathifera</taxon>
        <taxon>Rotifera</taxon>
        <taxon>Eurotatoria</taxon>
        <taxon>Bdelloidea</taxon>
        <taxon>Philodinida</taxon>
        <taxon>Philodinidae</taxon>
        <taxon>Rotaria</taxon>
    </lineage>
</organism>
<gene>
    <name evidence="1" type="ORF">SMN809_LOCUS57675</name>
</gene>
<dbReference type="Proteomes" id="UP000676336">
    <property type="component" value="Unassembled WGS sequence"/>
</dbReference>
<proteinExistence type="predicted"/>
<evidence type="ECO:0000313" key="2">
    <source>
        <dbReference type="Proteomes" id="UP000676336"/>
    </source>
</evidence>
<dbReference type="EMBL" id="CAJOBI010212599">
    <property type="protein sequence ID" value="CAF5021863.1"/>
    <property type="molecule type" value="Genomic_DNA"/>
</dbReference>
<reference evidence="1" key="1">
    <citation type="submission" date="2021-02" db="EMBL/GenBank/DDBJ databases">
        <authorList>
            <person name="Nowell W R."/>
        </authorList>
    </citation>
    <scope>NUCLEOTIDE SEQUENCE</scope>
</reference>
<comment type="caution">
    <text evidence="1">The sequence shown here is derived from an EMBL/GenBank/DDBJ whole genome shotgun (WGS) entry which is preliminary data.</text>
</comment>
<accession>A0A8S3E0U3</accession>
<sequence>MVGTPVPIESSVSKKPRFEAVFGYNGSQTINAFQKKTPKTAGVGPFMRFKRTASNSGFLKRSLQRFSQPR</sequence>
<protein>
    <submittedName>
        <fullName evidence="1">Uncharacterized protein</fullName>
    </submittedName>
</protein>
<name>A0A8S3E0U3_9BILA</name>
<dbReference type="AlphaFoldDB" id="A0A8S3E0U3"/>
<evidence type="ECO:0000313" key="1">
    <source>
        <dbReference type="EMBL" id="CAF5021863.1"/>
    </source>
</evidence>
<feature type="non-terminal residue" evidence="1">
    <location>
        <position position="70"/>
    </location>
</feature>